<dbReference type="InterPro" id="IPR001932">
    <property type="entry name" value="PPM-type_phosphatase-like_dom"/>
</dbReference>
<accession>A0A9W4DJP7</accession>
<comment type="caution">
    <text evidence="3">The sequence shown here is derived from an EMBL/GenBank/DDBJ whole genome shotgun (WGS) entry which is preliminary data.</text>
</comment>
<evidence type="ECO:0000259" key="2">
    <source>
        <dbReference type="PROSITE" id="PS50112"/>
    </source>
</evidence>
<dbReference type="CDD" id="cd00130">
    <property type="entry name" value="PAS"/>
    <property type="match status" value="1"/>
</dbReference>
<dbReference type="PANTHER" id="PTHR43156:SF2">
    <property type="entry name" value="STAGE II SPORULATION PROTEIN E"/>
    <property type="match status" value="1"/>
</dbReference>
<dbReference type="SUPFAM" id="SSF55785">
    <property type="entry name" value="PYP-like sensor domain (PAS domain)"/>
    <property type="match status" value="1"/>
</dbReference>
<dbReference type="PANTHER" id="PTHR43156">
    <property type="entry name" value="STAGE II SPORULATION PROTEIN E-RELATED"/>
    <property type="match status" value="1"/>
</dbReference>
<dbReference type="InterPro" id="IPR035965">
    <property type="entry name" value="PAS-like_dom_sf"/>
</dbReference>
<name>A0A9W4DJP7_9ACTN</name>
<dbReference type="AlphaFoldDB" id="A0A9W4DJP7"/>
<reference evidence="3" key="1">
    <citation type="submission" date="2021-05" db="EMBL/GenBank/DDBJ databases">
        <authorList>
            <person name="Arsene-Ploetze F."/>
        </authorList>
    </citation>
    <scope>NUCLEOTIDE SEQUENCE</scope>
    <source>
        <strain evidence="3">DSM 42138</strain>
    </source>
</reference>
<dbReference type="PROSITE" id="PS50112">
    <property type="entry name" value="PAS"/>
    <property type="match status" value="1"/>
</dbReference>
<dbReference type="GO" id="GO:0016791">
    <property type="term" value="F:phosphatase activity"/>
    <property type="evidence" value="ECO:0007669"/>
    <property type="project" value="TreeGrafter"/>
</dbReference>
<organism evidence="3 4">
    <name type="scientific">Actinacidiphila cocklensis</name>
    <dbReference type="NCBI Taxonomy" id="887465"/>
    <lineage>
        <taxon>Bacteria</taxon>
        <taxon>Bacillati</taxon>
        <taxon>Actinomycetota</taxon>
        <taxon>Actinomycetes</taxon>
        <taxon>Kitasatosporales</taxon>
        <taxon>Streptomycetaceae</taxon>
        <taxon>Actinacidiphila</taxon>
    </lineage>
</organism>
<proteinExistence type="predicted"/>
<dbReference type="SMART" id="SM00331">
    <property type="entry name" value="PP2C_SIG"/>
    <property type="match status" value="1"/>
</dbReference>
<protein>
    <submittedName>
        <fullName evidence="3">PAS domain S-box-containing protein</fullName>
    </submittedName>
</protein>
<dbReference type="Gene3D" id="3.60.40.10">
    <property type="entry name" value="PPM-type phosphatase domain"/>
    <property type="match status" value="1"/>
</dbReference>
<feature type="domain" description="PAS" evidence="2">
    <location>
        <begin position="7"/>
        <end position="61"/>
    </location>
</feature>
<sequence length="416" mass="44535">MAGREGAGLDYAALFAAVPAACVVLDRELTIVATNDAYTEVTGRPAAELTGRSFFDAFPPDPGDPTARGVEAQRDSLEAVLASRRGNMLLLQRFAIPRAGRAGEFEPRWWNVVNRPLIGADGQVDLIIHRVEDVTAFVRSERVTAGPAPDGERAAAPHAELFSRAEQLGQAHTRLQRSTAHSHDVALTLQQAMLATPDLRGHPEIAVRYRPAMRGMNACGDWYDVVDLPEGRLGLTVGDVVGHGVNAASTMGMLRSALSAAIRVADGPSGALEALGLYSRSLDGATATTTFACQIFPVSRLLTYSNAGHPPPVLMHADGTHHLLDGATDPPLGVRIEHVPRPQASVEYSRGDLLVMYTDGLIERRGEDIDAGLDRLVAVTQELRDLPPEDLADGLLHALANPDGQQDDISLMVTRL</sequence>
<dbReference type="InterPro" id="IPR036457">
    <property type="entry name" value="PPM-type-like_dom_sf"/>
</dbReference>
<dbReference type="SMART" id="SM00091">
    <property type="entry name" value="PAS"/>
    <property type="match status" value="1"/>
</dbReference>
<dbReference type="SUPFAM" id="SSF81606">
    <property type="entry name" value="PP2C-like"/>
    <property type="match status" value="1"/>
</dbReference>
<dbReference type="NCBIfam" id="TIGR00229">
    <property type="entry name" value="sensory_box"/>
    <property type="match status" value="1"/>
</dbReference>
<dbReference type="InterPro" id="IPR052016">
    <property type="entry name" value="Bact_Sigma-Reg"/>
</dbReference>
<evidence type="ECO:0000313" key="4">
    <source>
        <dbReference type="Proteomes" id="UP001152519"/>
    </source>
</evidence>
<dbReference type="Proteomes" id="UP001152519">
    <property type="component" value="Unassembled WGS sequence"/>
</dbReference>
<keyword evidence="4" id="KW-1185">Reference proteome</keyword>
<dbReference type="Gene3D" id="3.30.450.20">
    <property type="entry name" value="PAS domain"/>
    <property type="match status" value="1"/>
</dbReference>
<dbReference type="Pfam" id="PF07228">
    <property type="entry name" value="SpoIIE"/>
    <property type="match status" value="1"/>
</dbReference>
<dbReference type="InterPro" id="IPR013656">
    <property type="entry name" value="PAS_4"/>
</dbReference>
<keyword evidence="1" id="KW-0378">Hydrolase</keyword>
<dbReference type="Pfam" id="PF08448">
    <property type="entry name" value="PAS_4"/>
    <property type="match status" value="1"/>
</dbReference>
<dbReference type="RefSeq" id="WP_251487439.1">
    <property type="nucleotide sequence ID" value="NZ_CAJSLV010000046.1"/>
</dbReference>
<gene>
    <name evidence="3" type="ORF">SCOCK_180033</name>
</gene>
<evidence type="ECO:0000256" key="1">
    <source>
        <dbReference type="ARBA" id="ARBA00022801"/>
    </source>
</evidence>
<evidence type="ECO:0000313" key="3">
    <source>
        <dbReference type="EMBL" id="CAG6392656.1"/>
    </source>
</evidence>
<dbReference type="EMBL" id="CAJSLV010000046">
    <property type="protein sequence ID" value="CAG6392656.1"/>
    <property type="molecule type" value="Genomic_DNA"/>
</dbReference>
<dbReference type="InterPro" id="IPR000014">
    <property type="entry name" value="PAS"/>
</dbReference>